<dbReference type="GeneID" id="20644704"/>
<organism evidence="9 10">
    <name type="scientific">Phytophthora sojae (strain P6497)</name>
    <name type="common">Soybean stem and root rot agent</name>
    <name type="synonym">Phytophthora megasperma f. sp. glycines</name>
    <dbReference type="NCBI Taxonomy" id="1094619"/>
    <lineage>
        <taxon>Eukaryota</taxon>
        <taxon>Sar</taxon>
        <taxon>Stramenopiles</taxon>
        <taxon>Oomycota</taxon>
        <taxon>Peronosporomycetes</taxon>
        <taxon>Peronosporales</taxon>
        <taxon>Peronosporaceae</taxon>
        <taxon>Phytophthora</taxon>
    </lineage>
</organism>
<dbReference type="Pfam" id="PF00307">
    <property type="entry name" value="CH"/>
    <property type="match status" value="1"/>
</dbReference>
<dbReference type="STRING" id="1094619.G4YFW4"/>
<dbReference type="InterPro" id="IPR013783">
    <property type="entry name" value="Ig-like_fold"/>
</dbReference>
<feature type="compositionally biased region" description="Polar residues" evidence="7">
    <location>
        <begin position="177"/>
        <end position="188"/>
    </location>
</feature>
<keyword evidence="4" id="KW-0732">Signal</keyword>
<dbReference type="Gene3D" id="1.10.418.10">
    <property type="entry name" value="Calponin-like domain"/>
    <property type="match status" value="1"/>
</dbReference>
<dbReference type="AlphaFoldDB" id="G4YFW4"/>
<feature type="domain" description="Fibronectin type III-like" evidence="8">
    <location>
        <begin position="918"/>
        <end position="992"/>
    </location>
</feature>
<evidence type="ECO:0000256" key="1">
    <source>
        <dbReference type="ARBA" id="ARBA00000448"/>
    </source>
</evidence>
<evidence type="ECO:0000256" key="6">
    <source>
        <dbReference type="ARBA" id="ARBA00023295"/>
    </source>
</evidence>
<proteinExistence type="inferred from homology"/>
<feature type="compositionally biased region" description="Acidic residues" evidence="7">
    <location>
        <begin position="189"/>
        <end position="203"/>
    </location>
</feature>
<dbReference type="InterPro" id="IPR001715">
    <property type="entry name" value="CH_dom"/>
</dbReference>
<dbReference type="InterPro" id="IPR036962">
    <property type="entry name" value="Glyco_hydro_3_N_sf"/>
</dbReference>
<dbReference type="FunFam" id="2.60.40.10:FF:000731">
    <property type="entry name" value="Lysosomal beta glucosidase"/>
    <property type="match status" value="1"/>
</dbReference>
<dbReference type="Proteomes" id="UP000002640">
    <property type="component" value="Unassembled WGS sequence"/>
</dbReference>
<dbReference type="InterPro" id="IPR051915">
    <property type="entry name" value="Cellulose_Degrad_GH3"/>
</dbReference>
<dbReference type="InterPro" id="IPR036872">
    <property type="entry name" value="CH_dom_sf"/>
</dbReference>
<dbReference type="Pfam" id="PF14310">
    <property type="entry name" value="Fn3-like"/>
    <property type="match status" value="1"/>
</dbReference>
<keyword evidence="6" id="KW-0326">Glycosidase</keyword>
<feature type="region of interest" description="Disordered" evidence="7">
    <location>
        <begin position="174"/>
        <end position="203"/>
    </location>
</feature>
<keyword evidence="5" id="KW-0378">Hydrolase</keyword>
<dbReference type="KEGG" id="psoj:PHYSODRAFT_321717"/>
<dbReference type="SMART" id="SM01217">
    <property type="entry name" value="Fn3_like"/>
    <property type="match status" value="1"/>
</dbReference>
<dbReference type="InterPro" id="IPR036881">
    <property type="entry name" value="Glyco_hydro_3_C_sf"/>
</dbReference>
<evidence type="ECO:0000313" key="10">
    <source>
        <dbReference type="Proteomes" id="UP000002640"/>
    </source>
</evidence>
<dbReference type="FunFam" id="3.40.50.1700:FF:000006">
    <property type="entry name" value="Lysosomal beta glucosidase"/>
    <property type="match status" value="1"/>
</dbReference>
<dbReference type="SMR" id="G4YFW4"/>
<evidence type="ECO:0000313" key="9">
    <source>
        <dbReference type="EMBL" id="EGZ28013.1"/>
    </source>
</evidence>
<dbReference type="PANTHER" id="PTHR30620:SF16">
    <property type="entry name" value="LYSOSOMAL BETA GLUCOSIDASE"/>
    <property type="match status" value="1"/>
</dbReference>
<dbReference type="InterPro" id="IPR001764">
    <property type="entry name" value="Glyco_hydro_3_N"/>
</dbReference>
<accession>G4YFW4</accession>
<name>G4YFW4_PHYSP</name>
<dbReference type="EMBL" id="JH159151">
    <property type="protein sequence ID" value="EGZ28013.1"/>
    <property type="molecule type" value="Genomic_DNA"/>
</dbReference>
<dbReference type="SUPFAM" id="SSF51445">
    <property type="entry name" value="(Trans)glycosidases"/>
    <property type="match status" value="1"/>
</dbReference>
<dbReference type="FunFam" id="3.20.20.300:FF:000007">
    <property type="entry name" value="Lysosomal beta glucosidase"/>
    <property type="match status" value="1"/>
</dbReference>
<dbReference type="InterPro" id="IPR002772">
    <property type="entry name" value="Glyco_hydro_3_C"/>
</dbReference>
<evidence type="ECO:0000259" key="8">
    <source>
        <dbReference type="SMART" id="SM01217"/>
    </source>
</evidence>
<dbReference type="GO" id="GO:0008422">
    <property type="term" value="F:beta-glucosidase activity"/>
    <property type="evidence" value="ECO:0007669"/>
    <property type="project" value="UniProtKB-EC"/>
</dbReference>
<dbReference type="InterPro" id="IPR026891">
    <property type="entry name" value="Fn3-like"/>
</dbReference>
<dbReference type="Gene3D" id="3.20.20.300">
    <property type="entry name" value="Glycoside hydrolase, family 3, N-terminal domain"/>
    <property type="match status" value="1"/>
</dbReference>
<dbReference type="Gene3D" id="3.40.50.1700">
    <property type="entry name" value="Glycoside hydrolase family 3 C-terminal domain"/>
    <property type="match status" value="1"/>
</dbReference>
<dbReference type="InterPro" id="IPR017853">
    <property type="entry name" value="GH"/>
</dbReference>
<dbReference type="SUPFAM" id="SSF47576">
    <property type="entry name" value="Calponin-homology domain, CH-domain"/>
    <property type="match status" value="1"/>
</dbReference>
<comment type="catalytic activity">
    <reaction evidence="1">
        <text>Hydrolysis of terminal, non-reducing beta-D-glucosyl residues with release of beta-D-glucose.</text>
        <dbReference type="EC" id="3.2.1.21"/>
    </reaction>
</comment>
<evidence type="ECO:0000256" key="4">
    <source>
        <dbReference type="ARBA" id="ARBA00022729"/>
    </source>
</evidence>
<comment type="similarity">
    <text evidence="2">Belongs to the glycosyl hydrolase 3 family.</text>
</comment>
<dbReference type="RefSeq" id="XP_009515288.1">
    <property type="nucleotide sequence ID" value="XM_009516993.1"/>
</dbReference>
<evidence type="ECO:0000256" key="3">
    <source>
        <dbReference type="ARBA" id="ARBA00012744"/>
    </source>
</evidence>
<sequence length="1024" mass="113163">MSLRKLKWRGIGRLELLAWINDFLETDYTKIEHLADGIAYCQIFDALYPGKVNLQKLNFHARTEMEFERNLRVLRRTFHLCEIKKEIPIRKLIQGVFQEHFEFLHWVHDYAHKTCPDAVRSYHGFERRQEALRQSFSQAKSNTTNTNLIPKYSNSMKAPCELYIGAFAPGTEEFEDASSSAEQPTSAEVSEEEDGVLAPDGGEELDGMDPALRVIRPRELPVQQLTFQLTRDLAPGNTAVTAIAKARKMFKMWLSALCCTALGLVAEAMADDFDAQAEAIVASFTTEQVLGQMAQIPIYSFMNADNTLNETLFRNYAKLKIGSYNLIPFNDATNDVTGEYGWTAPEWRKVITRIQEIAMEENDGVPMIYALDSVRGANHVMNTTMFGAQINAGASFNPDLVYKQGVITGQDTRAAGISWIMGPVLEISHNPLWPRTFETFGEDPYLVTVMAETITRGLQSSNETAACLKHFVAYSKTPTGHDQDGVAISDYDLLNYFLPPFKRSMEAGALSTMENYISVNGVPTIANNRILQVLLREDIGFDGVALSDFGEIGMMNTFHRVARDTNEAVRFSYTHTGIDMAMGSDTAYLNGTTVLVEESPEYLDRMKETAKRVIKMKLKLGLYDNPVPGADDVAKVHSEEDIATALELARESIVLLQNNDSTLPISTSASVFLTGHSAHNIGNQCGGVSIWWHGCSGNDNFPNGISVKEGMEAIAGSDKVTYFNGLDSDGNYSEANMTTAKQYASQAEYTIAVIGEHPYAEKTGDLDDLALPAGQIEYVKELASTGTKVIVVLFEGRPRLLGDLPENVHAVVNGLLACEQGGKAMAEIIYGQVNPSGRMPITYPKDAGNILIPYNHRVSTQCADSEYCEMQWDFGTGLSYTDFTYSDLTLSKTNVTSSSDSIDVSVVVTNSGSMAGKETVMLFLTQPYRSISVPEVKQLKKFSKISLEAGASQTVNFTLTADDWSVYKPQIGEGFKQVAEDTDYVIAIKPETDCDVYNETAAANPLCATFTLQTGEYLYGVFLE</sequence>
<dbReference type="Pfam" id="PF00933">
    <property type="entry name" value="Glyco_hydro_3"/>
    <property type="match status" value="1"/>
</dbReference>
<dbReference type="PANTHER" id="PTHR30620">
    <property type="entry name" value="PERIPLASMIC BETA-GLUCOSIDASE-RELATED"/>
    <property type="match status" value="1"/>
</dbReference>
<protein>
    <recommendedName>
        <fullName evidence="3">beta-glucosidase</fullName>
        <ecNumber evidence="3">3.2.1.21</ecNumber>
    </recommendedName>
</protein>
<dbReference type="EC" id="3.2.1.21" evidence="3"/>
<dbReference type="SUPFAM" id="SSF52279">
    <property type="entry name" value="Beta-D-glucan exohydrolase, C-terminal domain"/>
    <property type="match status" value="1"/>
</dbReference>
<evidence type="ECO:0000256" key="7">
    <source>
        <dbReference type="SAM" id="MobiDB-lite"/>
    </source>
</evidence>
<evidence type="ECO:0000256" key="2">
    <source>
        <dbReference type="ARBA" id="ARBA00005336"/>
    </source>
</evidence>
<reference evidence="9 10" key="1">
    <citation type="journal article" date="2006" name="Science">
        <title>Phytophthora genome sequences uncover evolutionary origins and mechanisms of pathogenesis.</title>
        <authorList>
            <person name="Tyler B.M."/>
            <person name="Tripathy S."/>
            <person name="Zhang X."/>
            <person name="Dehal P."/>
            <person name="Jiang R.H."/>
            <person name="Aerts A."/>
            <person name="Arredondo F.D."/>
            <person name="Baxter L."/>
            <person name="Bensasson D."/>
            <person name="Beynon J.L."/>
            <person name="Chapman J."/>
            <person name="Damasceno C.M."/>
            <person name="Dorrance A.E."/>
            <person name="Dou D."/>
            <person name="Dickerman A.W."/>
            <person name="Dubchak I.L."/>
            <person name="Garbelotto M."/>
            <person name="Gijzen M."/>
            <person name="Gordon S.G."/>
            <person name="Govers F."/>
            <person name="Grunwald N.J."/>
            <person name="Huang W."/>
            <person name="Ivors K.L."/>
            <person name="Jones R.W."/>
            <person name="Kamoun S."/>
            <person name="Krampis K."/>
            <person name="Lamour K.H."/>
            <person name="Lee M.K."/>
            <person name="McDonald W.H."/>
            <person name="Medina M."/>
            <person name="Meijer H.J."/>
            <person name="Nordberg E.K."/>
            <person name="Maclean D.J."/>
            <person name="Ospina-Giraldo M.D."/>
            <person name="Morris P.F."/>
            <person name="Phuntumart V."/>
            <person name="Putnam N.H."/>
            <person name="Rash S."/>
            <person name="Rose J.K."/>
            <person name="Sakihama Y."/>
            <person name="Salamov A.A."/>
            <person name="Savidor A."/>
            <person name="Scheuring C.F."/>
            <person name="Smith B.M."/>
            <person name="Sobral B.W."/>
            <person name="Terry A."/>
            <person name="Torto-Alalibo T.A."/>
            <person name="Win J."/>
            <person name="Xu Z."/>
            <person name="Zhang H."/>
            <person name="Grigoriev I.V."/>
            <person name="Rokhsar D.S."/>
            <person name="Boore J.L."/>
        </authorList>
    </citation>
    <scope>NUCLEOTIDE SEQUENCE [LARGE SCALE GENOMIC DNA]</scope>
    <source>
        <strain evidence="9 10">P6497</strain>
    </source>
</reference>
<dbReference type="Pfam" id="PF01915">
    <property type="entry name" value="Glyco_hydro_3_C"/>
    <property type="match status" value="1"/>
</dbReference>
<gene>
    <name evidence="9" type="ORF">PHYSODRAFT_321717</name>
</gene>
<dbReference type="GO" id="GO:0009251">
    <property type="term" value="P:glucan catabolic process"/>
    <property type="evidence" value="ECO:0007669"/>
    <property type="project" value="TreeGrafter"/>
</dbReference>
<dbReference type="InParanoid" id="G4YFW4"/>
<keyword evidence="10" id="KW-1185">Reference proteome</keyword>
<dbReference type="PRINTS" id="PR00133">
    <property type="entry name" value="GLHYDRLASE3"/>
</dbReference>
<evidence type="ECO:0000256" key="5">
    <source>
        <dbReference type="ARBA" id="ARBA00022801"/>
    </source>
</evidence>
<dbReference type="Gene3D" id="2.60.40.10">
    <property type="entry name" value="Immunoglobulins"/>
    <property type="match status" value="1"/>
</dbReference>